<keyword evidence="1" id="KW-0472">Membrane</keyword>
<comment type="caution">
    <text evidence="2">The sequence shown here is derived from an EMBL/GenBank/DDBJ whole genome shotgun (WGS) entry which is preliminary data.</text>
</comment>
<keyword evidence="3" id="KW-1185">Reference proteome</keyword>
<gene>
    <name evidence="2" type="ORF">FU839_09090</name>
</gene>
<dbReference type="NCBIfam" id="TIGR02532">
    <property type="entry name" value="IV_pilin_GFxxxE"/>
    <property type="match status" value="1"/>
</dbReference>
<keyword evidence="1" id="KW-0812">Transmembrane</keyword>
<evidence type="ECO:0000256" key="1">
    <source>
        <dbReference type="SAM" id="Phobius"/>
    </source>
</evidence>
<proteinExistence type="predicted"/>
<accession>A0A5C8M0E9</accession>
<dbReference type="EMBL" id="VRLR01000004">
    <property type="protein sequence ID" value="TXK81358.1"/>
    <property type="molecule type" value="Genomic_DNA"/>
</dbReference>
<dbReference type="Proteomes" id="UP000321814">
    <property type="component" value="Unassembled WGS sequence"/>
</dbReference>
<dbReference type="OrthoDB" id="5296662at2"/>
<protein>
    <submittedName>
        <fullName evidence="2">Prepilin-type N-terminal cleavage/methylation domain-containing protein</fullName>
    </submittedName>
</protein>
<dbReference type="Pfam" id="PF16074">
    <property type="entry name" value="PilW"/>
    <property type="match status" value="1"/>
</dbReference>
<dbReference type="InterPro" id="IPR012902">
    <property type="entry name" value="N_methyl_site"/>
</dbReference>
<dbReference type="PROSITE" id="PS00409">
    <property type="entry name" value="PROKAR_NTER_METHYL"/>
    <property type="match status" value="1"/>
</dbReference>
<dbReference type="GO" id="GO:0043683">
    <property type="term" value="P:type IV pilus assembly"/>
    <property type="evidence" value="ECO:0007669"/>
    <property type="project" value="InterPro"/>
</dbReference>
<dbReference type="Pfam" id="PF07963">
    <property type="entry name" value="N_methyl"/>
    <property type="match status" value="1"/>
</dbReference>
<sequence>MCHLTGCKFLWWCLEMRGFTLVELLVSLTLGLVLMAFLIGTLFATQQSNRQTQQLVQLQQNSQTLMSLFQAELPNLMFFAGRSLADVASATHQLAPVLGDCASDTDVGSLPVKGRPYLGLYTEIVQQHNHLECLSQPKPGSELLQFKRIVGVSLTATQMRSNRIYFETSPASSQFVTSSSADLVPDSLYWPYSHQVFYIAEQKHSGEIVPVLMRKRLIRNAAGQNIMTTDSILDGVERMHFEFGLDANLDGQVDYYLGTAQMQPEHWQQQKHRIINIKFYLLLRSLDEDFSYQNNQLYQMGREWFKAPSDPFRRLLVSSSVAFSNTRL</sequence>
<dbReference type="AlphaFoldDB" id="A0A5C8M0E9"/>
<evidence type="ECO:0000313" key="3">
    <source>
        <dbReference type="Proteomes" id="UP000321814"/>
    </source>
</evidence>
<feature type="transmembrane region" description="Helical" evidence="1">
    <location>
        <begin position="21"/>
        <end position="44"/>
    </location>
</feature>
<dbReference type="InterPro" id="IPR032092">
    <property type="entry name" value="PilW"/>
</dbReference>
<organism evidence="2 3">
    <name type="scientific">Rheinheimera tangshanensis</name>
    <dbReference type="NCBI Taxonomy" id="400153"/>
    <lineage>
        <taxon>Bacteria</taxon>
        <taxon>Pseudomonadati</taxon>
        <taxon>Pseudomonadota</taxon>
        <taxon>Gammaproteobacteria</taxon>
        <taxon>Chromatiales</taxon>
        <taxon>Chromatiaceae</taxon>
        <taxon>Rheinheimera</taxon>
    </lineage>
</organism>
<evidence type="ECO:0000313" key="2">
    <source>
        <dbReference type="EMBL" id="TXK81358.1"/>
    </source>
</evidence>
<keyword evidence="1" id="KW-1133">Transmembrane helix</keyword>
<reference evidence="2 3" key="1">
    <citation type="submission" date="2019-08" db="EMBL/GenBank/DDBJ databases">
        <title>Draft genome analysis of Rheinheimera tangshanensis isolated from the roots of fresh rice plants (Oryza sativa).</title>
        <authorList>
            <person name="Yu Q."/>
            <person name="Qi Y."/>
            <person name="Zhang H."/>
            <person name="Pu J."/>
        </authorList>
    </citation>
    <scope>NUCLEOTIDE SEQUENCE [LARGE SCALE GENOMIC DNA]</scope>
    <source>
        <strain evidence="2 3">JA3-B52</strain>
    </source>
</reference>
<name>A0A5C8M0E9_9GAMM</name>